<dbReference type="STRING" id="335541.Swol_0840"/>
<dbReference type="AlphaFoldDB" id="Q0AYP5"/>
<dbReference type="SUPFAM" id="SSF57783">
    <property type="entry name" value="Zinc beta-ribbon"/>
    <property type="match status" value="1"/>
</dbReference>
<evidence type="ECO:0000256" key="8">
    <source>
        <dbReference type="ARBA" id="ARBA00023125"/>
    </source>
</evidence>
<dbReference type="NCBIfam" id="TIGR01051">
    <property type="entry name" value="topA_bact"/>
    <property type="match status" value="1"/>
</dbReference>
<feature type="active site" description="O-(5'-phospho-DNA)-tyrosine intermediate" evidence="10">
    <location>
        <position position="302"/>
    </location>
</feature>
<evidence type="ECO:0000256" key="5">
    <source>
        <dbReference type="ARBA" id="ARBA00022833"/>
    </source>
</evidence>
<reference evidence="14" key="1">
    <citation type="journal article" date="2010" name="Environ. Microbiol.">
        <title>The genome of Syntrophomonas wolfei: new insights into syntrophic metabolism and biohydrogen production.</title>
        <authorList>
            <person name="Sieber J.R."/>
            <person name="Sims D.R."/>
            <person name="Han C."/>
            <person name="Kim E."/>
            <person name="Lykidis A."/>
            <person name="Lapidus A.L."/>
            <person name="McDonnald E."/>
            <person name="Rohlin L."/>
            <person name="Culley D.E."/>
            <person name="Gunsalus R."/>
            <person name="McInerney M.J."/>
        </authorList>
    </citation>
    <scope>NUCLEOTIDE SEQUENCE [LARGE SCALE GENOMIC DNA]</scope>
    <source>
        <strain evidence="14">DSM 2245B / Goettingen</strain>
    </source>
</reference>
<dbReference type="InterPro" id="IPR013824">
    <property type="entry name" value="Topo_IA_cen_sub1"/>
</dbReference>
<dbReference type="Pfam" id="PF01751">
    <property type="entry name" value="Toprim"/>
    <property type="match status" value="1"/>
</dbReference>
<keyword evidence="5" id="KW-0862">Zinc</keyword>
<evidence type="ECO:0000313" key="13">
    <source>
        <dbReference type="EMBL" id="ABI68159.1"/>
    </source>
</evidence>
<dbReference type="Pfam" id="PF01131">
    <property type="entry name" value="Topoisom_bac"/>
    <property type="match status" value="1"/>
</dbReference>
<feature type="site" description="Interaction with DNA" evidence="10">
    <location>
        <position position="140"/>
    </location>
</feature>
<feature type="region of interest" description="Interaction with DNA" evidence="10">
    <location>
        <begin position="164"/>
        <end position="169"/>
    </location>
</feature>
<evidence type="ECO:0000259" key="12">
    <source>
        <dbReference type="PROSITE" id="PS52039"/>
    </source>
</evidence>
<dbReference type="HAMAP" id="MF_00952">
    <property type="entry name" value="Topoisom_1_prok"/>
    <property type="match status" value="1"/>
</dbReference>
<dbReference type="GO" id="GO:0003917">
    <property type="term" value="F:DNA topoisomerase type I (single strand cut, ATP-independent) activity"/>
    <property type="evidence" value="ECO:0007669"/>
    <property type="project" value="UniProtKB-UniRule"/>
</dbReference>
<evidence type="ECO:0000313" key="14">
    <source>
        <dbReference type="Proteomes" id="UP000001968"/>
    </source>
</evidence>
<feature type="site" description="Interaction with DNA" evidence="10">
    <location>
        <position position="149"/>
    </location>
</feature>
<dbReference type="OrthoDB" id="9804262at2"/>
<feature type="site" description="Interaction with DNA" evidence="10">
    <location>
        <position position="34"/>
    </location>
</feature>
<feature type="site" description="Interaction with DNA" evidence="10">
    <location>
        <position position="491"/>
    </location>
</feature>
<dbReference type="Gene3D" id="3.30.65.10">
    <property type="entry name" value="Bacterial Topoisomerase I, domain 1"/>
    <property type="match status" value="2"/>
</dbReference>
<dbReference type="InterPro" id="IPR023406">
    <property type="entry name" value="Topo_IA_AS"/>
</dbReference>
<dbReference type="SUPFAM" id="SSF56712">
    <property type="entry name" value="Prokaryotic type I DNA topoisomerase"/>
    <property type="match status" value="1"/>
</dbReference>
<dbReference type="Gene3D" id="1.10.290.10">
    <property type="entry name" value="Topoisomerase I, domain 4"/>
    <property type="match status" value="1"/>
</dbReference>
<comment type="subunit">
    <text evidence="10">Monomer.</text>
</comment>
<keyword evidence="3" id="KW-0479">Metal-binding</keyword>
<evidence type="ECO:0000256" key="9">
    <source>
        <dbReference type="ARBA" id="ARBA00023235"/>
    </source>
</evidence>
<keyword evidence="6" id="KW-0460">Magnesium</keyword>
<dbReference type="Gene3D" id="3.40.50.140">
    <property type="match status" value="1"/>
</dbReference>
<feature type="site" description="Interaction with DNA" evidence="10">
    <location>
        <position position="144"/>
    </location>
</feature>
<dbReference type="PRINTS" id="PR00417">
    <property type="entry name" value="PRTPISMRASEI"/>
</dbReference>
<dbReference type="GO" id="GO:0008270">
    <property type="term" value="F:zinc ion binding"/>
    <property type="evidence" value="ECO:0007669"/>
    <property type="project" value="UniProtKB-KW"/>
</dbReference>
<comment type="catalytic activity">
    <reaction evidence="1 10">
        <text>ATP-independent breakage of single-stranded DNA, followed by passage and rejoining.</text>
        <dbReference type="EC" id="5.6.2.1"/>
    </reaction>
</comment>
<evidence type="ECO:0000256" key="1">
    <source>
        <dbReference type="ARBA" id="ARBA00000213"/>
    </source>
</evidence>
<dbReference type="PROSITE" id="PS00396">
    <property type="entry name" value="TOPO_IA_1"/>
    <property type="match status" value="1"/>
</dbReference>
<dbReference type="InterPro" id="IPR013825">
    <property type="entry name" value="Topo_IA_cen_sub2"/>
</dbReference>
<dbReference type="Proteomes" id="UP000001968">
    <property type="component" value="Chromosome"/>
</dbReference>
<keyword evidence="8 10" id="KW-0238">DNA-binding</keyword>
<dbReference type="CDD" id="cd00186">
    <property type="entry name" value="TOP1Ac"/>
    <property type="match status" value="1"/>
</dbReference>
<dbReference type="Gene3D" id="1.10.460.10">
    <property type="entry name" value="Topoisomerase I, domain 2"/>
    <property type="match status" value="1"/>
</dbReference>
<feature type="domain" description="Topo IA-type catalytic" evidence="12">
    <location>
        <begin position="130"/>
        <end position="559"/>
    </location>
</feature>
<keyword evidence="4" id="KW-0863">Zinc-finger</keyword>
<dbReference type="EMBL" id="CP000448">
    <property type="protein sequence ID" value="ABI68159.1"/>
    <property type="molecule type" value="Genomic_DNA"/>
</dbReference>
<dbReference type="InterPro" id="IPR005733">
    <property type="entry name" value="TopoI_bac-type"/>
</dbReference>
<feature type="site" description="Interaction with DNA" evidence="10">
    <location>
        <position position="156"/>
    </location>
</feature>
<feature type="domain" description="Toprim" evidence="11">
    <location>
        <begin position="4"/>
        <end position="114"/>
    </location>
</feature>
<organism evidence="13 14">
    <name type="scientific">Syntrophomonas wolfei subsp. wolfei (strain DSM 2245B / Goettingen)</name>
    <dbReference type="NCBI Taxonomy" id="335541"/>
    <lineage>
        <taxon>Bacteria</taxon>
        <taxon>Bacillati</taxon>
        <taxon>Bacillota</taxon>
        <taxon>Clostridia</taxon>
        <taxon>Eubacteriales</taxon>
        <taxon>Syntrophomonadaceae</taxon>
        <taxon>Syntrophomonas</taxon>
    </lineage>
</organism>
<dbReference type="Gene3D" id="2.70.20.10">
    <property type="entry name" value="Topoisomerase I, domain 3"/>
    <property type="match status" value="1"/>
</dbReference>
<dbReference type="PROSITE" id="PS50880">
    <property type="entry name" value="TOPRIM"/>
    <property type="match status" value="1"/>
</dbReference>
<dbReference type="GO" id="GO:0006265">
    <property type="term" value="P:DNA topological change"/>
    <property type="evidence" value="ECO:0007669"/>
    <property type="project" value="UniProtKB-UniRule"/>
</dbReference>
<name>Q0AYP5_SYNWW</name>
<dbReference type="InterPro" id="IPR003601">
    <property type="entry name" value="Topo_IA_2"/>
</dbReference>
<evidence type="ECO:0000256" key="6">
    <source>
        <dbReference type="ARBA" id="ARBA00022842"/>
    </source>
</evidence>
<evidence type="ECO:0000256" key="7">
    <source>
        <dbReference type="ARBA" id="ARBA00023029"/>
    </source>
</evidence>
<evidence type="ECO:0000256" key="4">
    <source>
        <dbReference type="ARBA" id="ARBA00022771"/>
    </source>
</evidence>
<sequence>MAGTTLLIVESAAKARTLGKFLGKGYKIKASVGHVRDLPKSKLGVDVENDFEPQYITIRGKGDILKEIKDESQKAGRVLLATDPDREGEAIAWHLQNAMKIPPEENCRIEFHEITREAVKKAIKNSRPVDLSRVNAQQARRVLDRLVGYNLSPLLWNKIRKGLSAGRVQSVALKLICDREEEIKNFIPQEYWTVDAIFNAAKGKNSKFTARLASYQGKKIEINSDKEVAAIGEYLQGANFTVLKVERKEKRKNPNPPFITSTLQQEASRRLNFFSNRTMRVAQELYEGLEIGKEGTVGLITYLRTDSTRVASSAQMEALDFINSTFGAEFAPDKPNEYKSRKSAQDAHEAIRPTSIQRTPESVKAFLSRDQYRLYQLIWNRFVSSQMTPAVYDSLTVDISAGDYGFRASSSQLKFIGYKKVYSDNEEEEPKNNIPELKKGEELALHELKPEQHFTQPPPRFSEASLIKLLEEKSVGRPSTYAPTIDTILKRNYVERQNRQFIPTELGFIVVDLLKEHFANILDVEFTARMEGELDLVEEGKLDWKKVVRDFYEPFHSDLEKARELAQKIEIKDEEAGKECPQCGRPMLIKHGRFGKFMACSGFPECRHTQSINQELGLKCPLCQGSIVALKSKKGRTFYGCSNYPQCNFRSWDKPTGKICPHCGDAIVEKFNKKKEATQICQNPACKQKVEMGG</sequence>
<evidence type="ECO:0000256" key="2">
    <source>
        <dbReference type="ARBA" id="ARBA00009446"/>
    </source>
</evidence>
<protein>
    <recommendedName>
        <fullName evidence="10">DNA topoisomerase 1</fullName>
        <ecNumber evidence="10">5.6.2.1</ecNumber>
    </recommendedName>
    <alternativeName>
        <fullName evidence="10">DNA topoisomerase I</fullName>
    </alternativeName>
</protein>
<evidence type="ECO:0000256" key="10">
    <source>
        <dbReference type="HAMAP-Rule" id="MF_00952"/>
    </source>
</evidence>
<evidence type="ECO:0000259" key="11">
    <source>
        <dbReference type="PROSITE" id="PS50880"/>
    </source>
</evidence>
<dbReference type="InterPro" id="IPR006171">
    <property type="entry name" value="TOPRIM_dom"/>
</dbReference>
<dbReference type="GO" id="GO:0003677">
    <property type="term" value="F:DNA binding"/>
    <property type="evidence" value="ECO:0007669"/>
    <property type="project" value="UniProtKB-KW"/>
</dbReference>
<dbReference type="InterPro" id="IPR034149">
    <property type="entry name" value="TOPRIM_TopoI"/>
</dbReference>
<proteinExistence type="inferred from homology"/>
<feature type="site" description="Interaction with DNA" evidence="10">
    <location>
        <position position="141"/>
    </location>
</feature>
<comment type="function">
    <text evidence="10">Releases the supercoiling and torsional tension of DNA, which is introduced during the DNA replication and transcription, by transiently cleaving and rejoining one strand of the DNA duplex. Introduces a single-strand break via transesterification at a target site in duplex DNA. The scissile phosphodiester is attacked by the catalytic tyrosine of the enzyme, resulting in the formation of a DNA-(5'-phosphotyrosyl)-enzyme intermediate and the expulsion of a 3'-OH DNA strand. The free DNA strand then undergoes passage around the unbroken strand, thus removing DNA supercoils. Finally, in the religation step, the DNA 3'-OH attacks the covalent intermediate to expel the active-site tyrosine and restore the DNA phosphodiester backbone.</text>
</comment>
<dbReference type="InterPro" id="IPR028612">
    <property type="entry name" value="Topoisom_1_IA"/>
</dbReference>
<dbReference type="RefSeq" id="WP_011640264.1">
    <property type="nucleotide sequence ID" value="NC_008346.1"/>
</dbReference>
<dbReference type="PROSITE" id="PS52039">
    <property type="entry name" value="TOPO_IA_2"/>
    <property type="match status" value="1"/>
</dbReference>
<comment type="similarity">
    <text evidence="2 10">Belongs to the type IA topoisomerase family.</text>
</comment>
<accession>Q0AYP5</accession>
<dbReference type="KEGG" id="swo:Swol_0840"/>
<dbReference type="SMART" id="SM00436">
    <property type="entry name" value="TOP1Bc"/>
    <property type="match status" value="1"/>
</dbReference>
<dbReference type="PANTHER" id="PTHR42785">
    <property type="entry name" value="DNA TOPOISOMERASE, TYPE IA, CORE"/>
    <property type="match status" value="1"/>
</dbReference>
<dbReference type="SMART" id="SM00493">
    <property type="entry name" value="TOPRIM"/>
    <property type="match status" value="1"/>
</dbReference>
<evidence type="ECO:0000256" key="3">
    <source>
        <dbReference type="ARBA" id="ARBA00022723"/>
    </source>
</evidence>
<dbReference type="CDD" id="cd03363">
    <property type="entry name" value="TOPRIM_TopoIA_TopoI"/>
    <property type="match status" value="1"/>
</dbReference>
<dbReference type="eggNOG" id="COG0550">
    <property type="taxonomic scope" value="Bacteria"/>
</dbReference>
<dbReference type="SMART" id="SM00437">
    <property type="entry name" value="TOP1Ac"/>
    <property type="match status" value="1"/>
</dbReference>
<dbReference type="InterPro" id="IPR003602">
    <property type="entry name" value="Topo_IA_DNA-bd_dom"/>
</dbReference>
<gene>
    <name evidence="10" type="primary">topA</name>
    <name evidence="13" type="ordered locus">Swol_0840</name>
</gene>
<dbReference type="InterPro" id="IPR013826">
    <property type="entry name" value="Topo_IA_cen_sub3"/>
</dbReference>
<dbReference type="InterPro" id="IPR013497">
    <property type="entry name" value="Topo_IA_cen"/>
</dbReference>
<dbReference type="InterPro" id="IPR013498">
    <property type="entry name" value="Topo_IA_Znf"/>
</dbReference>
<dbReference type="InterPro" id="IPR000380">
    <property type="entry name" value="Topo_IA"/>
</dbReference>
<dbReference type="PANTHER" id="PTHR42785:SF1">
    <property type="entry name" value="DNA TOPOISOMERASE"/>
    <property type="match status" value="1"/>
</dbReference>
<dbReference type="Pfam" id="PF01396">
    <property type="entry name" value="Zn_ribbon_Top1"/>
    <property type="match status" value="3"/>
</dbReference>
<dbReference type="GO" id="GO:0005694">
    <property type="term" value="C:chromosome"/>
    <property type="evidence" value="ECO:0007669"/>
    <property type="project" value="InterPro"/>
</dbReference>
<dbReference type="EC" id="5.6.2.1" evidence="10"/>
<keyword evidence="14" id="KW-1185">Reference proteome</keyword>
<dbReference type="InterPro" id="IPR023405">
    <property type="entry name" value="Topo_IA_core_domain"/>
</dbReference>
<keyword evidence="7 10" id="KW-0799">Topoisomerase</keyword>
<feature type="site" description="Interaction with DNA" evidence="10">
    <location>
        <position position="304"/>
    </location>
</feature>
<keyword evidence="9 10" id="KW-0413">Isomerase</keyword>
<dbReference type="HOGENOM" id="CLU_002929_4_3_9"/>